<evidence type="ECO:0000256" key="1">
    <source>
        <dbReference type="SAM" id="MobiDB-lite"/>
    </source>
</evidence>
<keyword evidence="3" id="KW-1185">Reference proteome</keyword>
<proteinExistence type="predicted"/>
<feature type="region of interest" description="Disordered" evidence="1">
    <location>
        <begin position="154"/>
        <end position="204"/>
    </location>
</feature>
<evidence type="ECO:0000313" key="3">
    <source>
        <dbReference type="Proteomes" id="UP001218188"/>
    </source>
</evidence>
<organism evidence="2 3">
    <name type="scientific">Mycena alexandri</name>
    <dbReference type="NCBI Taxonomy" id="1745969"/>
    <lineage>
        <taxon>Eukaryota</taxon>
        <taxon>Fungi</taxon>
        <taxon>Dikarya</taxon>
        <taxon>Basidiomycota</taxon>
        <taxon>Agaricomycotina</taxon>
        <taxon>Agaricomycetes</taxon>
        <taxon>Agaricomycetidae</taxon>
        <taxon>Agaricales</taxon>
        <taxon>Marasmiineae</taxon>
        <taxon>Mycenaceae</taxon>
        <taxon>Mycena</taxon>
    </lineage>
</organism>
<name>A0AAD6RW61_9AGAR</name>
<accession>A0AAD6RW61</accession>
<reference evidence="2" key="1">
    <citation type="submission" date="2023-03" db="EMBL/GenBank/DDBJ databases">
        <title>Massive genome expansion in bonnet fungi (Mycena s.s.) driven by repeated elements and novel gene families across ecological guilds.</title>
        <authorList>
            <consortium name="Lawrence Berkeley National Laboratory"/>
            <person name="Harder C.B."/>
            <person name="Miyauchi S."/>
            <person name="Viragh M."/>
            <person name="Kuo A."/>
            <person name="Thoen E."/>
            <person name="Andreopoulos B."/>
            <person name="Lu D."/>
            <person name="Skrede I."/>
            <person name="Drula E."/>
            <person name="Henrissat B."/>
            <person name="Morin E."/>
            <person name="Kohler A."/>
            <person name="Barry K."/>
            <person name="LaButti K."/>
            <person name="Morin E."/>
            <person name="Salamov A."/>
            <person name="Lipzen A."/>
            <person name="Mereny Z."/>
            <person name="Hegedus B."/>
            <person name="Baldrian P."/>
            <person name="Stursova M."/>
            <person name="Weitz H."/>
            <person name="Taylor A."/>
            <person name="Grigoriev I.V."/>
            <person name="Nagy L.G."/>
            <person name="Martin F."/>
            <person name="Kauserud H."/>
        </authorList>
    </citation>
    <scope>NUCLEOTIDE SEQUENCE</scope>
    <source>
        <strain evidence="2">CBHHK200</strain>
    </source>
</reference>
<protein>
    <submittedName>
        <fullName evidence="2">Uncharacterized protein</fullName>
    </submittedName>
</protein>
<feature type="region of interest" description="Disordered" evidence="1">
    <location>
        <begin position="1"/>
        <end position="98"/>
    </location>
</feature>
<dbReference type="AlphaFoldDB" id="A0AAD6RW61"/>
<dbReference type="Proteomes" id="UP001218188">
    <property type="component" value="Unassembled WGS sequence"/>
</dbReference>
<feature type="compositionally biased region" description="Basic residues" evidence="1">
    <location>
        <begin position="154"/>
        <end position="168"/>
    </location>
</feature>
<sequence length="204" mass="22497">MRSNGAGAAAAQKNAQAVWCGWRANPVPSGNKNKEKKKKKNYNGFFKKGNAEGRKGSNTSVPTPHAHTFWRSRGSRYTSGGRCGEAAEATSSRERNQRRRVEFRAPDKPVVPQKGQTYYFPETRLRKRDGGMAACGMVLSGLWAEVAEAPTSRHAPKARAMAGRRRAHNISMGRASVPTACNAPRRGLKQESVDSATRMWEEDH</sequence>
<gene>
    <name evidence="2" type="ORF">C8F04DRAFT_1202043</name>
</gene>
<feature type="compositionally biased region" description="Low complexity" evidence="1">
    <location>
        <begin position="1"/>
        <end position="17"/>
    </location>
</feature>
<dbReference type="EMBL" id="JARJCM010000496">
    <property type="protein sequence ID" value="KAJ7016486.1"/>
    <property type="molecule type" value="Genomic_DNA"/>
</dbReference>
<comment type="caution">
    <text evidence="2">The sequence shown here is derived from an EMBL/GenBank/DDBJ whole genome shotgun (WGS) entry which is preliminary data.</text>
</comment>
<evidence type="ECO:0000313" key="2">
    <source>
        <dbReference type="EMBL" id="KAJ7016486.1"/>
    </source>
</evidence>